<evidence type="ECO:0000259" key="1">
    <source>
        <dbReference type="Pfam" id="PF17844"/>
    </source>
</evidence>
<dbReference type="Pfam" id="PF17844">
    <property type="entry name" value="SCP_3"/>
    <property type="match status" value="1"/>
</dbReference>
<dbReference type="Proteomes" id="UP000217210">
    <property type="component" value="Chromosome"/>
</dbReference>
<dbReference type="RefSeq" id="WP_095688603.1">
    <property type="nucleotide sequence ID" value="NZ_CP016779.1"/>
</dbReference>
<evidence type="ECO:0000313" key="2">
    <source>
        <dbReference type="EMBL" id="ASY24343.1"/>
    </source>
</evidence>
<accession>A0A249L5N4</accession>
<dbReference type="AlphaFoldDB" id="A0A249L5N4"/>
<dbReference type="OrthoDB" id="8481083at2"/>
<keyword evidence="3" id="KW-1185">Reference proteome</keyword>
<feature type="domain" description="Bacterial SCP orthologue" evidence="1">
    <location>
        <begin position="7"/>
        <end position="92"/>
    </location>
</feature>
<name>A0A249L5N4_9ACTN</name>
<organism evidence="2 3">
    <name type="scientific">Candidatus Nanopelagicus abundans</name>
    <dbReference type="NCBI Taxonomy" id="1884916"/>
    <lineage>
        <taxon>Bacteria</taxon>
        <taxon>Bacillati</taxon>
        <taxon>Actinomycetota</taxon>
        <taxon>Actinomycetes</taxon>
        <taxon>Candidatus Nanopelagicales</taxon>
        <taxon>Candidatus Nanopelagicaceae</taxon>
        <taxon>Candidatus Nanopelagicus</taxon>
    </lineage>
</organism>
<dbReference type="KEGG" id="nab:B1sIIB91_05605"/>
<gene>
    <name evidence="2" type="ORF">B1sIIB91_05605</name>
</gene>
<sequence>MSKDLDIKLQVKLVLDLIKSISPGKSVELRVPPYGAIQCVAGSNHRRGTPPNTVEMSGQTLIRLINEPSLWISLCESGEVRASGLLSDLSNVFAQAEVKYRA</sequence>
<dbReference type="Gene3D" id="3.30.1050.40">
    <property type="match status" value="1"/>
</dbReference>
<dbReference type="EMBL" id="CP016779">
    <property type="protein sequence ID" value="ASY24343.1"/>
    <property type="molecule type" value="Genomic_DNA"/>
</dbReference>
<protein>
    <recommendedName>
        <fullName evidence="1">Bacterial SCP orthologue domain-containing protein</fullName>
    </recommendedName>
</protein>
<evidence type="ECO:0000313" key="3">
    <source>
        <dbReference type="Proteomes" id="UP000217210"/>
    </source>
</evidence>
<proteinExistence type="predicted"/>
<reference evidence="2 3" key="1">
    <citation type="submission" date="2016-07" db="EMBL/GenBank/DDBJ databases">
        <title>High microdiversification within the ubiquitous acI lineage of Actinobacteria.</title>
        <authorList>
            <person name="Neuenschwander S.M."/>
            <person name="Salcher M."/>
            <person name="Ghai R."/>
            <person name="Pernthaler J."/>
        </authorList>
    </citation>
    <scope>NUCLEOTIDE SEQUENCE [LARGE SCALE GENOMIC DNA]</scope>
    <source>
        <strain evidence="2">MMS-IIB-91</strain>
    </source>
</reference>
<dbReference type="InterPro" id="IPR041629">
    <property type="entry name" value="SCP_3"/>
</dbReference>